<sequence length="99" mass="10432">MSVTPINQLPRPVPDRKRAGGDRYSHIAASDSHLCNVLAFARSSARVDRVVLRQQLAGGGGGRARAGAPPVAGPARHNRPTPPASALFGPVLPDRCTYQ</sequence>
<protein>
    <submittedName>
        <fullName evidence="2">Uncharacterized protein</fullName>
    </submittedName>
</protein>
<keyword evidence="3" id="KW-1185">Reference proteome</keyword>
<proteinExistence type="predicted"/>
<dbReference type="Proteomes" id="UP000299102">
    <property type="component" value="Unassembled WGS sequence"/>
</dbReference>
<evidence type="ECO:0000313" key="2">
    <source>
        <dbReference type="EMBL" id="GBP65740.1"/>
    </source>
</evidence>
<feature type="region of interest" description="Disordered" evidence="1">
    <location>
        <begin position="1"/>
        <end position="22"/>
    </location>
</feature>
<feature type="compositionally biased region" description="Low complexity" evidence="1">
    <location>
        <begin position="65"/>
        <end position="75"/>
    </location>
</feature>
<gene>
    <name evidence="2" type="ORF">EVAR_48443_1</name>
</gene>
<evidence type="ECO:0000256" key="1">
    <source>
        <dbReference type="SAM" id="MobiDB-lite"/>
    </source>
</evidence>
<evidence type="ECO:0000313" key="3">
    <source>
        <dbReference type="Proteomes" id="UP000299102"/>
    </source>
</evidence>
<comment type="caution">
    <text evidence="2">The sequence shown here is derived from an EMBL/GenBank/DDBJ whole genome shotgun (WGS) entry which is preliminary data.</text>
</comment>
<dbReference type="EMBL" id="BGZK01000937">
    <property type="protein sequence ID" value="GBP65740.1"/>
    <property type="molecule type" value="Genomic_DNA"/>
</dbReference>
<organism evidence="2 3">
    <name type="scientific">Eumeta variegata</name>
    <name type="common">Bagworm moth</name>
    <name type="synonym">Eumeta japonica</name>
    <dbReference type="NCBI Taxonomy" id="151549"/>
    <lineage>
        <taxon>Eukaryota</taxon>
        <taxon>Metazoa</taxon>
        <taxon>Ecdysozoa</taxon>
        <taxon>Arthropoda</taxon>
        <taxon>Hexapoda</taxon>
        <taxon>Insecta</taxon>
        <taxon>Pterygota</taxon>
        <taxon>Neoptera</taxon>
        <taxon>Endopterygota</taxon>
        <taxon>Lepidoptera</taxon>
        <taxon>Glossata</taxon>
        <taxon>Ditrysia</taxon>
        <taxon>Tineoidea</taxon>
        <taxon>Psychidae</taxon>
        <taxon>Oiketicinae</taxon>
        <taxon>Eumeta</taxon>
    </lineage>
</organism>
<accession>A0A4C1XRF1</accession>
<reference evidence="2 3" key="1">
    <citation type="journal article" date="2019" name="Commun. Biol.">
        <title>The bagworm genome reveals a unique fibroin gene that provides high tensile strength.</title>
        <authorList>
            <person name="Kono N."/>
            <person name="Nakamura H."/>
            <person name="Ohtoshi R."/>
            <person name="Tomita M."/>
            <person name="Numata K."/>
            <person name="Arakawa K."/>
        </authorList>
    </citation>
    <scope>NUCLEOTIDE SEQUENCE [LARGE SCALE GENOMIC DNA]</scope>
</reference>
<name>A0A4C1XRF1_EUMVA</name>
<feature type="compositionally biased region" description="Basic and acidic residues" evidence="1">
    <location>
        <begin position="13"/>
        <end position="22"/>
    </location>
</feature>
<dbReference type="AlphaFoldDB" id="A0A4C1XRF1"/>
<feature type="region of interest" description="Disordered" evidence="1">
    <location>
        <begin position="57"/>
        <end position="99"/>
    </location>
</feature>